<comment type="caution">
    <text evidence="3">The sequence shown here is derived from an EMBL/GenBank/DDBJ whole genome shotgun (WGS) entry which is preliminary data.</text>
</comment>
<evidence type="ECO:0008006" key="5">
    <source>
        <dbReference type="Google" id="ProtNLM"/>
    </source>
</evidence>
<dbReference type="PANTHER" id="PTHR45641:SF19">
    <property type="entry name" value="NEPHROCYSTIN-3"/>
    <property type="match status" value="1"/>
</dbReference>
<keyword evidence="2" id="KW-0802">TPR repeat</keyword>
<keyword evidence="4" id="KW-1185">Reference proteome</keyword>
<dbReference type="InterPro" id="IPR011990">
    <property type="entry name" value="TPR-like_helical_dom_sf"/>
</dbReference>
<accession>A0A9W7KSM8</accession>
<dbReference type="EMBL" id="BRXW01000143">
    <property type="protein sequence ID" value="GMI09951.1"/>
    <property type="molecule type" value="Genomic_DNA"/>
</dbReference>
<organism evidence="3 4">
    <name type="scientific">Triparma laevis f. longispina</name>
    <dbReference type="NCBI Taxonomy" id="1714387"/>
    <lineage>
        <taxon>Eukaryota</taxon>
        <taxon>Sar</taxon>
        <taxon>Stramenopiles</taxon>
        <taxon>Ochrophyta</taxon>
        <taxon>Bolidophyceae</taxon>
        <taxon>Parmales</taxon>
        <taxon>Triparmaceae</taxon>
        <taxon>Triparma</taxon>
    </lineage>
</organism>
<sequence length="146" mass="16396">MRALGDVQGMYGGVEAKTLDVTKKLVCMTCSTNDGVIEKFRDLVKRMDRALGEENVVILETLKVLGSALYNNGEYEEAKEVYEKCLAGRLTVLGEQHKDTLGMLNNLGIVYDQDLKNNEKALEYYERALGGNRGCWGRITRRRSTP</sequence>
<dbReference type="PANTHER" id="PTHR45641">
    <property type="entry name" value="TETRATRICOPEPTIDE REPEAT PROTEIN (AFU_ORTHOLOGUE AFUA_6G03870)"/>
    <property type="match status" value="1"/>
</dbReference>
<evidence type="ECO:0000313" key="3">
    <source>
        <dbReference type="EMBL" id="GMI09951.1"/>
    </source>
</evidence>
<evidence type="ECO:0000256" key="2">
    <source>
        <dbReference type="ARBA" id="ARBA00022803"/>
    </source>
</evidence>
<dbReference type="OrthoDB" id="47749at2759"/>
<proteinExistence type="predicted"/>
<name>A0A9W7KSM8_9STRA</name>
<dbReference type="Gene3D" id="1.25.40.10">
    <property type="entry name" value="Tetratricopeptide repeat domain"/>
    <property type="match status" value="1"/>
</dbReference>
<dbReference type="AlphaFoldDB" id="A0A9W7KSM8"/>
<keyword evidence="1" id="KW-0677">Repeat</keyword>
<gene>
    <name evidence="3" type="ORF">TrLO_g9160</name>
</gene>
<reference evidence="4" key="1">
    <citation type="journal article" date="2023" name="Commun. Biol.">
        <title>Genome analysis of Parmales, the sister group of diatoms, reveals the evolutionary specialization of diatoms from phago-mixotrophs to photoautotrophs.</title>
        <authorList>
            <person name="Ban H."/>
            <person name="Sato S."/>
            <person name="Yoshikawa S."/>
            <person name="Yamada K."/>
            <person name="Nakamura Y."/>
            <person name="Ichinomiya M."/>
            <person name="Sato N."/>
            <person name="Blanc-Mathieu R."/>
            <person name="Endo H."/>
            <person name="Kuwata A."/>
            <person name="Ogata H."/>
        </authorList>
    </citation>
    <scope>NUCLEOTIDE SEQUENCE [LARGE SCALE GENOMIC DNA]</scope>
    <source>
        <strain evidence="4">NIES 3700</strain>
    </source>
</reference>
<dbReference type="Pfam" id="PF13424">
    <property type="entry name" value="TPR_12"/>
    <property type="match status" value="1"/>
</dbReference>
<dbReference type="Proteomes" id="UP001165122">
    <property type="component" value="Unassembled WGS sequence"/>
</dbReference>
<evidence type="ECO:0000313" key="4">
    <source>
        <dbReference type="Proteomes" id="UP001165122"/>
    </source>
</evidence>
<dbReference type="SUPFAM" id="SSF48452">
    <property type="entry name" value="TPR-like"/>
    <property type="match status" value="1"/>
</dbReference>
<protein>
    <recommendedName>
        <fullName evidence="5">Kinesin light chain</fullName>
    </recommendedName>
</protein>
<evidence type="ECO:0000256" key="1">
    <source>
        <dbReference type="ARBA" id="ARBA00022737"/>
    </source>
</evidence>